<evidence type="ECO:0000256" key="6">
    <source>
        <dbReference type="ARBA" id="ARBA00023010"/>
    </source>
</evidence>
<dbReference type="InterPro" id="IPR014908">
    <property type="entry name" value="Nucleoporin_Nup133/Nup155_N"/>
</dbReference>
<comment type="similarity">
    <text evidence="2">Belongs to the nucleoporin Nup133 family.</text>
</comment>
<reference evidence="11 12" key="1">
    <citation type="journal article" date="2015" name="Sci. Rep.">
        <title>Chromosome-level genome map provides insights into diverse defense mechanisms in the medicinal fungus Ganoderma sinense.</title>
        <authorList>
            <person name="Zhu Y."/>
            <person name="Xu J."/>
            <person name="Sun C."/>
            <person name="Zhou S."/>
            <person name="Xu H."/>
            <person name="Nelson D.R."/>
            <person name="Qian J."/>
            <person name="Song J."/>
            <person name="Luo H."/>
            <person name="Xiang L."/>
            <person name="Li Y."/>
            <person name="Xu Z."/>
            <person name="Ji A."/>
            <person name="Wang L."/>
            <person name="Lu S."/>
            <person name="Hayward A."/>
            <person name="Sun W."/>
            <person name="Li X."/>
            <person name="Schwartz D.C."/>
            <person name="Wang Y."/>
            <person name="Chen S."/>
        </authorList>
    </citation>
    <scope>NUCLEOTIDE SEQUENCE [LARGE SCALE GENOMIC DNA]</scope>
    <source>
        <strain evidence="11 12">ZZ0214-1</strain>
    </source>
</reference>
<dbReference type="AlphaFoldDB" id="A0A2G8RR95"/>
<dbReference type="Pfam" id="PF08801">
    <property type="entry name" value="Nucleoporin_N"/>
    <property type="match status" value="1"/>
</dbReference>
<keyword evidence="7" id="KW-0539">Nucleus</keyword>
<keyword evidence="3" id="KW-0813">Transport</keyword>
<dbReference type="GO" id="GO:0016973">
    <property type="term" value="P:poly(A)+ mRNA export from nucleus"/>
    <property type="evidence" value="ECO:0007669"/>
    <property type="project" value="TreeGrafter"/>
</dbReference>
<protein>
    <submittedName>
        <fullName evidence="11">Transporter</fullName>
    </submittedName>
</protein>
<dbReference type="InterPro" id="IPR015943">
    <property type="entry name" value="WD40/YVTN_repeat-like_dom_sf"/>
</dbReference>
<keyword evidence="6" id="KW-0811">Translocation</keyword>
<dbReference type="GO" id="GO:0017056">
    <property type="term" value="F:structural constituent of nuclear pore"/>
    <property type="evidence" value="ECO:0007669"/>
    <property type="project" value="InterPro"/>
</dbReference>
<evidence type="ECO:0000256" key="7">
    <source>
        <dbReference type="ARBA" id="ARBA00023242"/>
    </source>
</evidence>
<dbReference type="Gene3D" id="1.20.58.1380">
    <property type="match status" value="1"/>
</dbReference>
<dbReference type="Proteomes" id="UP000230002">
    <property type="component" value="Unassembled WGS sequence"/>
</dbReference>
<feature type="domain" description="Nucleoporin Nup133/Nup155-like C-terminal" evidence="9">
    <location>
        <begin position="647"/>
        <end position="1099"/>
    </location>
</feature>
<evidence type="ECO:0000256" key="1">
    <source>
        <dbReference type="ARBA" id="ARBA00004259"/>
    </source>
</evidence>
<feature type="domain" description="Nucleoporin Nup133/Nup155-like N-terminal" evidence="10">
    <location>
        <begin position="94"/>
        <end position="456"/>
    </location>
</feature>
<organism evidence="11 12">
    <name type="scientific">Ganoderma sinense ZZ0214-1</name>
    <dbReference type="NCBI Taxonomy" id="1077348"/>
    <lineage>
        <taxon>Eukaryota</taxon>
        <taxon>Fungi</taxon>
        <taxon>Dikarya</taxon>
        <taxon>Basidiomycota</taxon>
        <taxon>Agaricomycotina</taxon>
        <taxon>Agaricomycetes</taxon>
        <taxon>Polyporales</taxon>
        <taxon>Polyporaceae</taxon>
        <taxon>Ganoderma</taxon>
    </lineage>
</organism>
<evidence type="ECO:0000259" key="10">
    <source>
        <dbReference type="Pfam" id="PF08801"/>
    </source>
</evidence>
<dbReference type="PANTHER" id="PTHR13405:SF11">
    <property type="entry name" value="NUCLEAR PORE COMPLEX PROTEIN NUP133"/>
    <property type="match status" value="1"/>
</dbReference>
<evidence type="ECO:0000256" key="4">
    <source>
        <dbReference type="ARBA" id="ARBA00022816"/>
    </source>
</evidence>
<feature type="compositionally biased region" description="Basic and acidic residues" evidence="8">
    <location>
        <begin position="48"/>
        <end position="60"/>
    </location>
</feature>
<dbReference type="Gene3D" id="2.130.10.10">
    <property type="entry name" value="YVTN repeat-like/Quinoprotein amine dehydrogenase"/>
    <property type="match status" value="1"/>
</dbReference>
<dbReference type="STRING" id="1077348.A0A2G8RR95"/>
<evidence type="ECO:0000313" key="11">
    <source>
        <dbReference type="EMBL" id="PIL24036.1"/>
    </source>
</evidence>
<evidence type="ECO:0000256" key="3">
    <source>
        <dbReference type="ARBA" id="ARBA00022448"/>
    </source>
</evidence>
<evidence type="ECO:0000259" key="9">
    <source>
        <dbReference type="Pfam" id="PF03177"/>
    </source>
</evidence>
<keyword evidence="5" id="KW-0653">Protein transport</keyword>
<keyword evidence="4" id="KW-0509">mRNA transport</keyword>
<dbReference type="SUPFAM" id="SSF117289">
    <property type="entry name" value="Nucleoporin domain"/>
    <property type="match status" value="1"/>
</dbReference>
<dbReference type="GO" id="GO:0000972">
    <property type="term" value="P:transcription-dependent tethering of RNA polymerase II gene DNA at nuclear periphery"/>
    <property type="evidence" value="ECO:0007669"/>
    <property type="project" value="TreeGrafter"/>
</dbReference>
<evidence type="ECO:0000256" key="2">
    <source>
        <dbReference type="ARBA" id="ARBA00005569"/>
    </source>
</evidence>
<dbReference type="GO" id="GO:0031080">
    <property type="term" value="C:nuclear pore outer ring"/>
    <property type="evidence" value="ECO:0007669"/>
    <property type="project" value="TreeGrafter"/>
</dbReference>
<evidence type="ECO:0000256" key="5">
    <source>
        <dbReference type="ARBA" id="ARBA00022927"/>
    </source>
</evidence>
<dbReference type="InterPro" id="IPR007187">
    <property type="entry name" value="Nucleoporin_Nup133/Nup155_C"/>
</dbReference>
<dbReference type="EMBL" id="AYKW01000067">
    <property type="protein sequence ID" value="PIL24036.1"/>
    <property type="molecule type" value="Genomic_DNA"/>
</dbReference>
<dbReference type="GO" id="GO:0006606">
    <property type="term" value="P:protein import into nucleus"/>
    <property type="evidence" value="ECO:0007669"/>
    <property type="project" value="TreeGrafter"/>
</dbReference>
<name>A0A2G8RR95_9APHY</name>
<accession>A0A2G8RR95</accession>
<dbReference type="Pfam" id="PF03177">
    <property type="entry name" value="Nucleoporin_C"/>
    <property type="match status" value="1"/>
</dbReference>
<gene>
    <name evidence="11" type="ORF">GSI_13787</name>
</gene>
<feature type="region of interest" description="Disordered" evidence="8">
    <location>
        <begin position="1"/>
        <end position="74"/>
    </location>
</feature>
<dbReference type="OrthoDB" id="103454at2759"/>
<comment type="caution">
    <text evidence="11">The sequence shown here is derived from an EMBL/GenBank/DDBJ whole genome shotgun (WGS) entry which is preliminary data.</text>
</comment>
<proteinExistence type="inferred from homology"/>
<feature type="compositionally biased region" description="Polar residues" evidence="8">
    <location>
        <begin position="13"/>
        <end position="27"/>
    </location>
</feature>
<dbReference type="InterPro" id="IPR037624">
    <property type="entry name" value="Nup133-like"/>
</dbReference>
<feature type="compositionally biased region" description="Polar residues" evidence="8">
    <location>
        <begin position="34"/>
        <end position="44"/>
    </location>
</feature>
<comment type="subcellular location">
    <subcellularLocation>
        <location evidence="1">Nucleus envelope</location>
    </subcellularLocation>
</comment>
<keyword evidence="12" id="KW-1185">Reference proteome</keyword>
<sequence>MATFSPAPRRTTRYSSAGMSPSPPRQGQNRRFRAGSTQPQSRFSTPARRGDHLAPVRDDDSMLSGSGMDVDEEGSEIFERGLRTDTVFSRSKEMTVSFYAQLPVEVRQALRNADFFNEGYTGDVDPVTGFAVVASLNTCYVWKYSQALTGTPTCYIFSCPMQPFAPPMSTPFHALVPYGLQREPGLIVSSTIGQVRFWDSIGMGLAGGDNYTLSDLDLKEGECVTSLIRVDAQTFIISSSTGRLFRLVVTSSGGKYHLSHHAFSRPSSSLSLTRLLPGFWSTQELEPQPGNINAVAACNLGRGATGRLVWALVDTRLQQWNMSIEGWEELLLEEDIGEQTREALWNQFPNAPKENAELDLELLDLKMQGENDLVLLVSFAGQEDDTSMEAATHPRRVYAIISIRHLPGAFQVLKVQAVPYQNTSSSGAPTHPRLQVVVPEKVVAIQFGDAVTICAQENEYMDRLELRSSTDRTLGVGVVEKEASLLVLTAATMMKTDIDLDEVARFHPETGRANLIKSTMSKAILYGSLPENPLHFSFPPEIDEEALMAGAEQLSEAVLESDRDVVRAHHDLHAQMTGRKERLSFLIKFINDNSALNKMRKSSMLLINYGCVKMSYPGQVVLVVSSKKLWNVIWALSVAELVRQSASALDGKSAKVIPQATLVVLTMLQSAHSYRVFNLGVYGIGVNEPMIDPWTSQPNVINIVQELFRLTTQLAEASNDDPESAGAKRLPRSQLPELASTLFRCIQERLDWLGSANAAEQTGVERERSELEERFRQLRPEILETLRRNDFANDAFKLAEDYHDFRSLASLCHTGKVYPPQENPHVARIKAYIERFKEAFTTELYQWYIEHGELRTMFAQHDCIEYMDLFFAEHPHPSISWLHDLGRGQYASASQALQSVAGHASDIVSMQVILSIGKLSHLAQLHEGETSVTQDTLDGFHDGLDFVSVHETVVLDLKKALASVRQRQSLEMQADTIAQKKATNLGNRRAFYSAFKHLVRLLLQGKALSVEDMADVLTLKDNFDRVEDYATALHLLAHAENIPSERRLHAFQNVWRRIFVHDDWNMIRQTTGVTDQELNERLRSTALYAALQAIAHKSYRPQGYKLTPDEALDFPPQEEIALRWPGMSPDEILAVARDYERDSRALEDLDLMGIYQSVEQIANQDLGLPDSPEY</sequence>
<evidence type="ECO:0000313" key="12">
    <source>
        <dbReference type="Proteomes" id="UP000230002"/>
    </source>
</evidence>
<dbReference type="PANTHER" id="PTHR13405">
    <property type="entry name" value="NUCLEAR PORE COMPLEX PROTEIN NUP133"/>
    <property type="match status" value="1"/>
</dbReference>
<evidence type="ECO:0000256" key="8">
    <source>
        <dbReference type="SAM" id="MobiDB-lite"/>
    </source>
</evidence>